<name>A0A5C2S2A2_9APHY</name>
<dbReference type="Gene3D" id="3.30.710.10">
    <property type="entry name" value="Potassium Channel Kv1.1, Chain A"/>
    <property type="match status" value="1"/>
</dbReference>
<proteinExistence type="predicted"/>
<dbReference type="OrthoDB" id="6359816at2759"/>
<evidence type="ECO:0000313" key="3">
    <source>
        <dbReference type="Proteomes" id="UP000313359"/>
    </source>
</evidence>
<sequence>MTMRTSSSAPPTTSTSASTKASKASSVFRDVLALPNGEEHEVAPPVIALDEDAQTLEHLFRLCYPVERPDASSLDILVPVLRAADKYHIPHALAALKKDLASFVRQSPLRVYAIAYIYKFEDVARMAARTLLCAGPTFAFPRITPPEMEMLPASALSRLLKYRWECVQAALVDTIRDESEPEVGAEGTPRLNWVWLEINSCKNGLKQCERLLLKPGEQPGRYYVPRWFADYIELVRKNLAVRPVGSSVAADHPKVAACVRQVSTCTTCGAVACADLWEFSKALAEKVDEAVSQIKLDFPPYFEE</sequence>
<evidence type="ECO:0000313" key="2">
    <source>
        <dbReference type="EMBL" id="RPD57557.1"/>
    </source>
</evidence>
<keyword evidence="3" id="KW-1185">Reference proteome</keyword>
<dbReference type="Proteomes" id="UP000313359">
    <property type="component" value="Unassembled WGS sequence"/>
</dbReference>
<organism evidence="2 3">
    <name type="scientific">Lentinus tigrinus ALCF2SS1-6</name>
    <dbReference type="NCBI Taxonomy" id="1328759"/>
    <lineage>
        <taxon>Eukaryota</taxon>
        <taxon>Fungi</taxon>
        <taxon>Dikarya</taxon>
        <taxon>Basidiomycota</taxon>
        <taxon>Agaricomycotina</taxon>
        <taxon>Agaricomycetes</taxon>
        <taxon>Polyporales</taxon>
        <taxon>Polyporaceae</taxon>
        <taxon>Lentinus</taxon>
    </lineage>
</organism>
<dbReference type="AlphaFoldDB" id="A0A5C2S2A2"/>
<accession>A0A5C2S2A2</accession>
<evidence type="ECO:0008006" key="4">
    <source>
        <dbReference type="Google" id="ProtNLM"/>
    </source>
</evidence>
<evidence type="ECO:0000256" key="1">
    <source>
        <dbReference type="SAM" id="MobiDB-lite"/>
    </source>
</evidence>
<dbReference type="EMBL" id="ML122280">
    <property type="protein sequence ID" value="RPD57557.1"/>
    <property type="molecule type" value="Genomic_DNA"/>
</dbReference>
<reference evidence="2" key="1">
    <citation type="journal article" date="2018" name="Genome Biol. Evol.">
        <title>Genomics and development of Lentinus tigrinus, a white-rot wood-decaying mushroom with dimorphic fruiting bodies.</title>
        <authorList>
            <person name="Wu B."/>
            <person name="Xu Z."/>
            <person name="Knudson A."/>
            <person name="Carlson A."/>
            <person name="Chen N."/>
            <person name="Kovaka S."/>
            <person name="LaButti K."/>
            <person name="Lipzen A."/>
            <person name="Pennachio C."/>
            <person name="Riley R."/>
            <person name="Schakwitz W."/>
            <person name="Umezawa K."/>
            <person name="Ohm R.A."/>
            <person name="Grigoriev I.V."/>
            <person name="Nagy L.G."/>
            <person name="Gibbons J."/>
            <person name="Hibbett D."/>
        </authorList>
    </citation>
    <scope>NUCLEOTIDE SEQUENCE [LARGE SCALE GENOMIC DNA]</scope>
    <source>
        <strain evidence="2">ALCF2SS1-6</strain>
    </source>
</reference>
<feature type="region of interest" description="Disordered" evidence="1">
    <location>
        <begin position="1"/>
        <end position="21"/>
    </location>
</feature>
<protein>
    <recommendedName>
        <fullName evidence="4">BTB domain-containing protein</fullName>
    </recommendedName>
</protein>
<dbReference type="InterPro" id="IPR011333">
    <property type="entry name" value="SKP1/BTB/POZ_sf"/>
</dbReference>
<dbReference type="STRING" id="1328759.A0A5C2S2A2"/>
<gene>
    <name evidence="2" type="ORF">L227DRAFT_613567</name>
</gene>